<comment type="caution">
    <text evidence="5">The sequence shown here is derived from an EMBL/GenBank/DDBJ whole genome shotgun (WGS) entry which is preliminary data.</text>
</comment>
<evidence type="ECO:0000256" key="3">
    <source>
        <dbReference type="SAM" id="MobiDB-lite"/>
    </source>
</evidence>
<dbReference type="SUPFAM" id="SSF47095">
    <property type="entry name" value="HMG-box"/>
    <property type="match status" value="1"/>
</dbReference>
<protein>
    <recommendedName>
        <fullName evidence="4">HMG box domain-containing protein</fullName>
    </recommendedName>
</protein>
<dbReference type="Gene3D" id="1.10.30.10">
    <property type="entry name" value="High mobility group box domain"/>
    <property type="match status" value="1"/>
</dbReference>
<name>A0AAJ0BFN1_9PEZI</name>
<dbReference type="EMBL" id="MU839830">
    <property type="protein sequence ID" value="KAK1757415.1"/>
    <property type="molecule type" value="Genomic_DNA"/>
</dbReference>
<evidence type="ECO:0000256" key="1">
    <source>
        <dbReference type="ARBA" id="ARBA00023125"/>
    </source>
</evidence>
<evidence type="ECO:0000313" key="6">
    <source>
        <dbReference type="Proteomes" id="UP001239445"/>
    </source>
</evidence>
<reference evidence="5" key="1">
    <citation type="submission" date="2023-06" db="EMBL/GenBank/DDBJ databases">
        <title>Genome-scale phylogeny and comparative genomics of the fungal order Sordariales.</title>
        <authorList>
            <consortium name="Lawrence Berkeley National Laboratory"/>
            <person name="Hensen N."/>
            <person name="Bonometti L."/>
            <person name="Westerberg I."/>
            <person name="Brannstrom I.O."/>
            <person name="Guillou S."/>
            <person name="Cros-Aarteil S."/>
            <person name="Calhoun S."/>
            <person name="Haridas S."/>
            <person name="Kuo A."/>
            <person name="Mondo S."/>
            <person name="Pangilinan J."/>
            <person name="Riley R."/>
            <person name="Labutti K."/>
            <person name="Andreopoulos B."/>
            <person name="Lipzen A."/>
            <person name="Chen C."/>
            <person name="Yanf M."/>
            <person name="Daum C."/>
            <person name="Ng V."/>
            <person name="Clum A."/>
            <person name="Steindorff A."/>
            <person name="Ohm R."/>
            <person name="Martin F."/>
            <person name="Silar P."/>
            <person name="Natvig D."/>
            <person name="Lalanne C."/>
            <person name="Gautier V."/>
            <person name="Ament-Velasquez S.L."/>
            <person name="Kruys A."/>
            <person name="Hutchinson M.I."/>
            <person name="Powell A.J."/>
            <person name="Barry K."/>
            <person name="Miller A.N."/>
            <person name="Grigoriev I.V."/>
            <person name="Debuchy R."/>
            <person name="Gladieux P."/>
            <person name="Thoren M.H."/>
            <person name="Johannesson H."/>
        </authorList>
    </citation>
    <scope>NUCLEOTIDE SEQUENCE</scope>
    <source>
        <strain evidence="5">PSN4</strain>
    </source>
</reference>
<dbReference type="AlphaFoldDB" id="A0AAJ0BFN1"/>
<evidence type="ECO:0000256" key="2">
    <source>
        <dbReference type="PROSITE-ProRule" id="PRU00267"/>
    </source>
</evidence>
<proteinExistence type="predicted"/>
<keyword evidence="2" id="KW-0539">Nucleus</keyword>
<feature type="region of interest" description="Disordered" evidence="3">
    <location>
        <begin position="1"/>
        <end position="28"/>
    </location>
</feature>
<keyword evidence="6" id="KW-1185">Reference proteome</keyword>
<dbReference type="GO" id="GO:0005634">
    <property type="term" value="C:nucleus"/>
    <property type="evidence" value="ECO:0007669"/>
    <property type="project" value="UniProtKB-UniRule"/>
</dbReference>
<gene>
    <name evidence="5" type="ORF">QBC47DRAFT_375934</name>
</gene>
<organism evidence="5 6">
    <name type="scientific">Echria macrotheca</name>
    <dbReference type="NCBI Taxonomy" id="438768"/>
    <lineage>
        <taxon>Eukaryota</taxon>
        <taxon>Fungi</taxon>
        <taxon>Dikarya</taxon>
        <taxon>Ascomycota</taxon>
        <taxon>Pezizomycotina</taxon>
        <taxon>Sordariomycetes</taxon>
        <taxon>Sordariomycetidae</taxon>
        <taxon>Sordariales</taxon>
        <taxon>Schizotheciaceae</taxon>
        <taxon>Echria</taxon>
    </lineage>
</organism>
<dbReference type="InterPro" id="IPR036910">
    <property type="entry name" value="HMG_box_dom_sf"/>
</dbReference>
<feature type="region of interest" description="Disordered" evidence="3">
    <location>
        <begin position="101"/>
        <end position="125"/>
    </location>
</feature>
<dbReference type="InterPro" id="IPR050342">
    <property type="entry name" value="HMGB"/>
</dbReference>
<feature type="domain" description="HMG box" evidence="4">
    <location>
        <begin position="121"/>
        <end position="190"/>
    </location>
</feature>
<dbReference type="PROSITE" id="PS50118">
    <property type="entry name" value="HMG_BOX_2"/>
    <property type="match status" value="1"/>
</dbReference>
<evidence type="ECO:0000259" key="4">
    <source>
        <dbReference type="PROSITE" id="PS50118"/>
    </source>
</evidence>
<accession>A0AAJ0BFN1</accession>
<dbReference type="PANTHER" id="PTHR48112">
    <property type="entry name" value="HIGH MOBILITY GROUP PROTEIN DSP1"/>
    <property type="match status" value="1"/>
</dbReference>
<feature type="region of interest" description="Disordered" evidence="3">
    <location>
        <begin position="219"/>
        <end position="314"/>
    </location>
</feature>
<sequence length="314" mass="34521">MPRQPKNKAADAPKPVAAAPPQPVAVAPAKAPPVIDVENFVRVRDSVYQRLSTIQDLIKSFSQDYLRQTNLLLGEGTNLEAGDIEQQFGFGQLAQFTGVAPPPAVEEKKERKKRTHDPNAPKRPLTPYFLYMQTARPIIANDLGEDAPKGAVQEEGQRRWSVMNPGEKAGWNTAYQYNLRLYNARVHSYKHGNPDAKNMSDAEALKYAEEFSIEMPTGKEVDEGAGDVQDAIAQQLQDSAAVEEASEEEPAPTAKTPKKKETRKRKTATPATEAEPAKPVATPVSPEAKKRKRTSKAAEIEEPKKSGRKKTKSG</sequence>
<evidence type="ECO:0000313" key="5">
    <source>
        <dbReference type="EMBL" id="KAK1757415.1"/>
    </source>
</evidence>
<keyword evidence="1 2" id="KW-0238">DNA-binding</keyword>
<feature type="DNA-binding region" description="HMG box" evidence="2">
    <location>
        <begin position="121"/>
        <end position="190"/>
    </location>
</feature>
<feature type="compositionally biased region" description="Basic and acidic residues" evidence="3">
    <location>
        <begin position="296"/>
        <end position="305"/>
    </location>
</feature>
<dbReference type="InterPro" id="IPR009071">
    <property type="entry name" value="HMG_box_dom"/>
</dbReference>
<dbReference type="SMART" id="SM00398">
    <property type="entry name" value="HMG"/>
    <property type="match status" value="1"/>
</dbReference>
<dbReference type="GO" id="GO:0003677">
    <property type="term" value="F:DNA binding"/>
    <property type="evidence" value="ECO:0007669"/>
    <property type="project" value="UniProtKB-UniRule"/>
</dbReference>
<feature type="compositionally biased region" description="Basic residues" evidence="3">
    <location>
        <begin position="256"/>
        <end position="267"/>
    </location>
</feature>
<dbReference type="Proteomes" id="UP001239445">
    <property type="component" value="Unassembled WGS sequence"/>
</dbReference>
<dbReference type="PANTHER" id="PTHR48112:SF5">
    <property type="entry name" value="BOX PROTEIN, PUTATIVE (AFU_ORTHOLOGUE AFUA_1G04550)-RELATED"/>
    <property type="match status" value="1"/>
</dbReference>
<dbReference type="Pfam" id="PF00505">
    <property type="entry name" value="HMG_box"/>
    <property type="match status" value="1"/>
</dbReference>
<feature type="compositionally biased region" description="Low complexity" evidence="3">
    <location>
        <begin position="268"/>
        <end position="283"/>
    </location>
</feature>